<feature type="signal peptide" evidence="1">
    <location>
        <begin position="1"/>
        <end position="22"/>
    </location>
</feature>
<proteinExistence type="predicted"/>
<sequence length="109" mass="11505">MALKSLLLSLGAAICGFIPNQAFVSGSPTSKGFDCDGVKYVYAFGDSYSFVQGTAGLANFRYDFDCTPCVITSGKTPETCSRLDVNRDGVKSDARSLRGLATRASACKP</sequence>
<protein>
    <recommendedName>
        <fullName evidence="4">SGNH hydrolase-type esterase domain-containing protein</fullName>
    </recommendedName>
</protein>
<evidence type="ECO:0008006" key="4">
    <source>
        <dbReference type="Google" id="ProtNLM"/>
    </source>
</evidence>
<dbReference type="Proteomes" id="UP000298327">
    <property type="component" value="Unassembled WGS sequence"/>
</dbReference>
<keyword evidence="3" id="KW-1185">Reference proteome</keyword>
<dbReference type="EMBL" id="SEOQ01000089">
    <property type="protein sequence ID" value="TFY70664.1"/>
    <property type="molecule type" value="Genomic_DNA"/>
</dbReference>
<feature type="chain" id="PRO_5021285557" description="SGNH hydrolase-type esterase domain-containing protein" evidence="1">
    <location>
        <begin position="23"/>
        <end position="109"/>
    </location>
</feature>
<organism evidence="2 3">
    <name type="scientific">Dentipellis fragilis</name>
    <dbReference type="NCBI Taxonomy" id="205917"/>
    <lineage>
        <taxon>Eukaryota</taxon>
        <taxon>Fungi</taxon>
        <taxon>Dikarya</taxon>
        <taxon>Basidiomycota</taxon>
        <taxon>Agaricomycotina</taxon>
        <taxon>Agaricomycetes</taxon>
        <taxon>Russulales</taxon>
        <taxon>Hericiaceae</taxon>
        <taxon>Dentipellis</taxon>
    </lineage>
</organism>
<accession>A0A4Y9Z8A7</accession>
<comment type="caution">
    <text evidence="2">The sequence shown here is derived from an EMBL/GenBank/DDBJ whole genome shotgun (WGS) entry which is preliminary data.</text>
</comment>
<name>A0A4Y9Z8A7_9AGAM</name>
<gene>
    <name evidence="2" type="ORF">EVG20_g2354</name>
</gene>
<evidence type="ECO:0000256" key="1">
    <source>
        <dbReference type="SAM" id="SignalP"/>
    </source>
</evidence>
<keyword evidence="1" id="KW-0732">Signal</keyword>
<evidence type="ECO:0000313" key="2">
    <source>
        <dbReference type="EMBL" id="TFY70664.1"/>
    </source>
</evidence>
<dbReference type="AlphaFoldDB" id="A0A4Y9Z8A7"/>
<reference evidence="2 3" key="1">
    <citation type="submission" date="2019-02" db="EMBL/GenBank/DDBJ databases">
        <title>Genome sequencing of the rare red list fungi Dentipellis fragilis.</title>
        <authorList>
            <person name="Buettner E."/>
            <person name="Kellner H."/>
        </authorList>
    </citation>
    <scope>NUCLEOTIDE SEQUENCE [LARGE SCALE GENOMIC DNA]</scope>
    <source>
        <strain evidence="2 3">DSM 105465</strain>
    </source>
</reference>
<evidence type="ECO:0000313" key="3">
    <source>
        <dbReference type="Proteomes" id="UP000298327"/>
    </source>
</evidence>
<dbReference type="OrthoDB" id="1600564at2759"/>